<evidence type="ECO:0008006" key="4">
    <source>
        <dbReference type="Google" id="ProtNLM"/>
    </source>
</evidence>
<feature type="compositionally biased region" description="Polar residues" evidence="1">
    <location>
        <begin position="1"/>
        <end position="12"/>
    </location>
</feature>
<feature type="compositionally biased region" description="Polar residues" evidence="1">
    <location>
        <begin position="41"/>
        <end position="52"/>
    </location>
</feature>
<accession>A0A1E3B5M0</accession>
<name>A0A1E3B5M0_ASPCR</name>
<dbReference type="Proteomes" id="UP000094569">
    <property type="component" value="Unassembled WGS sequence"/>
</dbReference>
<feature type="compositionally biased region" description="Polar residues" evidence="1">
    <location>
        <begin position="22"/>
        <end position="34"/>
    </location>
</feature>
<dbReference type="VEuPathDB" id="FungiDB:SI65_08252"/>
<evidence type="ECO:0000256" key="1">
    <source>
        <dbReference type="SAM" id="MobiDB-lite"/>
    </source>
</evidence>
<reference evidence="2 3" key="1">
    <citation type="journal article" date="2016" name="BMC Genomics">
        <title>Comparative genomic and transcriptomic analyses of the Fuzhuan brick tea-fermentation fungus Aspergillus cristatus.</title>
        <authorList>
            <person name="Ge Y."/>
            <person name="Wang Y."/>
            <person name="Liu Y."/>
            <person name="Tan Y."/>
            <person name="Ren X."/>
            <person name="Zhang X."/>
            <person name="Hyde K.D."/>
            <person name="Liu Y."/>
            <person name="Liu Z."/>
        </authorList>
    </citation>
    <scope>NUCLEOTIDE SEQUENCE [LARGE SCALE GENOMIC DNA]</scope>
    <source>
        <strain evidence="2 3">GZAAS20.1005</strain>
    </source>
</reference>
<organism evidence="2 3">
    <name type="scientific">Aspergillus cristatus</name>
    <name type="common">Chinese Fuzhuan brick tea-fermentation fungus</name>
    <name type="synonym">Eurotium cristatum</name>
    <dbReference type="NCBI Taxonomy" id="573508"/>
    <lineage>
        <taxon>Eukaryota</taxon>
        <taxon>Fungi</taxon>
        <taxon>Dikarya</taxon>
        <taxon>Ascomycota</taxon>
        <taxon>Pezizomycotina</taxon>
        <taxon>Eurotiomycetes</taxon>
        <taxon>Eurotiomycetidae</taxon>
        <taxon>Eurotiales</taxon>
        <taxon>Aspergillaceae</taxon>
        <taxon>Aspergillus</taxon>
        <taxon>Aspergillus subgen. Aspergillus</taxon>
    </lineage>
</organism>
<dbReference type="AlphaFoldDB" id="A0A1E3B5M0"/>
<evidence type="ECO:0000313" key="3">
    <source>
        <dbReference type="Proteomes" id="UP000094569"/>
    </source>
</evidence>
<keyword evidence="3" id="KW-1185">Reference proteome</keyword>
<dbReference type="OrthoDB" id="4501139at2759"/>
<proteinExistence type="predicted"/>
<protein>
    <recommendedName>
        <fullName evidence="4">Conidiation-specific protein 10</fullName>
    </recommendedName>
</protein>
<feature type="region of interest" description="Disordered" evidence="1">
    <location>
        <begin position="1"/>
        <end position="87"/>
    </location>
</feature>
<gene>
    <name evidence="2" type="ORF">SI65_08252</name>
</gene>
<evidence type="ECO:0000313" key="2">
    <source>
        <dbReference type="EMBL" id="ODM16253.1"/>
    </source>
</evidence>
<dbReference type="EMBL" id="JXNT01000012">
    <property type="protein sequence ID" value="ODM16253.1"/>
    <property type="molecule type" value="Genomic_DNA"/>
</dbReference>
<sequence length="87" mass="9516">MSSNRNPNTSNFAFPPHDQAQRMAQNGGQQSNQGVFGKMNPTKQQNMPSKSGLSGGGFTANSQTAQDSQRRGSRQAYMFDESEMPED</sequence>
<comment type="caution">
    <text evidence="2">The sequence shown here is derived from an EMBL/GenBank/DDBJ whole genome shotgun (WGS) entry which is preliminary data.</text>
</comment>